<feature type="domain" description="Thioredoxin-like fold" evidence="3">
    <location>
        <begin position="2"/>
        <end position="76"/>
    </location>
</feature>
<evidence type="ECO:0000256" key="2">
    <source>
        <dbReference type="PIRSR" id="PIRSR037031-51"/>
    </source>
</evidence>
<proteinExistence type="predicted"/>
<gene>
    <name evidence="4" type="ORF">BC793_121121</name>
</gene>
<dbReference type="Proteomes" id="UP000245697">
    <property type="component" value="Unassembled WGS sequence"/>
</dbReference>
<feature type="active site" description="Nucleophile" evidence="1">
    <location>
        <position position="14"/>
    </location>
</feature>
<evidence type="ECO:0000259" key="3">
    <source>
        <dbReference type="Pfam" id="PF13192"/>
    </source>
</evidence>
<feature type="disulfide bond" description="Redox-active" evidence="2">
    <location>
        <begin position="11"/>
        <end position="14"/>
    </location>
</feature>
<accession>A0A316F5C0</accession>
<dbReference type="NCBIfam" id="TIGR00412">
    <property type="entry name" value="redox_disulf_2"/>
    <property type="match status" value="1"/>
</dbReference>
<keyword evidence="2" id="KW-1015">Disulfide bond</keyword>
<dbReference type="PANTHER" id="PTHR36450:SF1">
    <property type="entry name" value="THIOREDOXIN"/>
    <property type="match status" value="1"/>
</dbReference>
<protein>
    <submittedName>
        <fullName evidence="4">Small redox-active disulfide protein 2</fullName>
    </submittedName>
</protein>
<dbReference type="SUPFAM" id="SSF52833">
    <property type="entry name" value="Thioredoxin-like"/>
    <property type="match status" value="1"/>
</dbReference>
<organism evidence="4 5">
    <name type="scientific">Actinoplanes xinjiangensis</name>
    <dbReference type="NCBI Taxonomy" id="512350"/>
    <lineage>
        <taxon>Bacteria</taxon>
        <taxon>Bacillati</taxon>
        <taxon>Actinomycetota</taxon>
        <taxon>Actinomycetes</taxon>
        <taxon>Micromonosporales</taxon>
        <taxon>Micromonosporaceae</taxon>
        <taxon>Actinoplanes</taxon>
    </lineage>
</organism>
<dbReference type="AlphaFoldDB" id="A0A316F5C0"/>
<dbReference type="Pfam" id="PF13192">
    <property type="entry name" value="Thioredoxin_3"/>
    <property type="match status" value="1"/>
</dbReference>
<dbReference type="EMBL" id="QGGR01000021">
    <property type="protein sequence ID" value="PWK39854.1"/>
    <property type="molecule type" value="Genomic_DNA"/>
</dbReference>
<keyword evidence="5" id="KW-1185">Reference proteome</keyword>
<keyword evidence="2" id="KW-0676">Redox-active center</keyword>
<dbReference type="PANTHER" id="PTHR36450">
    <property type="entry name" value="THIOREDOXIN"/>
    <property type="match status" value="1"/>
</dbReference>
<dbReference type="InterPro" id="IPR012336">
    <property type="entry name" value="Thioredoxin-like_fold"/>
</dbReference>
<sequence length="81" mass="8669">MMFIKILGPGCVNCHTLEQLTRDALADLHLTAEISSVTDYPTIVAYGVMTTPALVVDDRVVLAGRIPTAAQLRDLLTTAAD</sequence>
<comment type="caution">
    <text evidence="4">The sequence shown here is derived from an EMBL/GenBank/DDBJ whole genome shotgun (WGS) entry which is preliminary data.</text>
</comment>
<name>A0A316F5C0_9ACTN</name>
<feature type="active site" description="Nucleophile" evidence="1">
    <location>
        <position position="11"/>
    </location>
</feature>
<dbReference type="PIRSF" id="PIRSF037031">
    <property type="entry name" value="Redox_disulphide_2"/>
    <property type="match status" value="1"/>
</dbReference>
<reference evidence="4 5" key="1">
    <citation type="submission" date="2018-05" db="EMBL/GenBank/DDBJ databases">
        <title>Genomic Encyclopedia of Archaeal and Bacterial Type Strains, Phase II (KMG-II): from individual species to whole genera.</title>
        <authorList>
            <person name="Goeker M."/>
        </authorList>
    </citation>
    <scope>NUCLEOTIDE SEQUENCE [LARGE SCALE GENOMIC DNA]</scope>
    <source>
        <strain evidence="4 5">DSM 45184</strain>
    </source>
</reference>
<dbReference type="InterPro" id="IPR036249">
    <property type="entry name" value="Thioredoxin-like_sf"/>
</dbReference>
<evidence type="ECO:0000313" key="5">
    <source>
        <dbReference type="Proteomes" id="UP000245697"/>
    </source>
</evidence>
<evidence type="ECO:0000313" key="4">
    <source>
        <dbReference type="EMBL" id="PWK39854.1"/>
    </source>
</evidence>
<dbReference type="Gene3D" id="3.40.30.10">
    <property type="entry name" value="Glutaredoxin"/>
    <property type="match status" value="1"/>
</dbReference>
<evidence type="ECO:0000256" key="1">
    <source>
        <dbReference type="PIRSR" id="PIRSR037031-50"/>
    </source>
</evidence>
<dbReference type="InterPro" id="IPR005243">
    <property type="entry name" value="THIRX-like_proc"/>
</dbReference>